<accession>A0A1I2JCI6</accession>
<evidence type="ECO:0000313" key="1">
    <source>
        <dbReference type="EMBL" id="SFF50586.1"/>
    </source>
</evidence>
<dbReference type="STRING" id="1076937.SAMN04488120_10628"/>
<sequence length="70" mass="7850">MSKPRALPAELRGRPMPALDTLDDAQIDTLAQLIREARRHQQQQLRHALDAALTHVPLLLRGAVRKILSP</sequence>
<dbReference type="RefSeq" id="WP_091533464.1">
    <property type="nucleotide sequence ID" value="NZ_FOOC01000006.1"/>
</dbReference>
<dbReference type="Proteomes" id="UP000199771">
    <property type="component" value="Unassembled WGS sequence"/>
</dbReference>
<evidence type="ECO:0000313" key="2">
    <source>
        <dbReference type="Proteomes" id="UP000199771"/>
    </source>
</evidence>
<name>A0A1I2JCI6_9GAMM</name>
<organism evidence="1 2">
    <name type="scientific">Fontimonas thermophila</name>
    <dbReference type="NCBI Taxonomy" id="1076937"/>
    <lineage>
        <taxon>Bacteria</taxon>
        <taxon>Pseudomonadati</taxon>
        <taxon>Pseudomonadota</taxon>
        <taxon>Gammaproteobacteria</taxon>
        <taxon>Nevskiales</taxon>
        <taxon>Nevskiaceae</taxon>
        <taxon>Fontimonas</taxon>
    </lineage>
</organism>
<dbReference type="AlphaFoldDB" id="A0A1I2JCI6"/>
<reference evidence="1 2" key="1">
    <citation type="submission" date="2016-10" db="EMBL/GenBank/DDBJ databases">
        <authorList>
            <person name="de Groot N.N."/>
        </authorList>
    </citation>
    <scope>NUCLEOTIDE SEQUENCE [LARGE SCALE GENOMIC DNA]</scope>
    <source>
        <strain evidence="1 2">DSM 23609</strain>
    </source>
</reference>
<gene>
    <name evidence="1" type="ORF">SAMN04488120_10628</name>
</gene>
<keyword evidence="2" id="KW-1185">Reference proteome</keyword>
<proteinExistence type="predicted"/>
<dbReference type="EMBL" id="FOOC01000006">
    <property type="protein sequence ID" value="SFF50586.1"/>
    <property type="molecule type" value="Genomic_DNA"/>
</dbReference>
<protein>
    <submittedName>
        <fullName evidence="1">Uncharacterized protein</fullName>
    </submittedName>
</protein>